<feature type="region of interest" description="Disordered" evidence="1">
    <location>
        <begin position="29"/>
        <end position="70"/>
    </location>
</feature>
<evidence type="ECO:0000313" key="4">
    <source>
        <dbReference type="Proteomes" id="UP000640485"/>
    </source>
</evidence>
<accession>A0A934SLW7</accession>
<feature type="chain" id="PRO_5037394962" description="Lipoprotein" evidence="2">
    <location>
        <begin position="26"/>
        <end position="70"/>
    </location>
</feature>
<name>A0A934SLW7_9RHOB</name>
<protein>
    <recommendedName>
        <fullName evidence="5">Lipoprotein</fullName>
    </recommendedName>
</protein>
<feature type="compositionally biased region" description="Low complexity" evidence="1">
    <location>
        <begin position="34"/>
        <end position="70"/>
    </location>
</feature>
<proteinExistence type="predicted"/>
<keyword evidence="4" id="KW-1185">Reference proteome</keyword>
<evidence type="ECO:0000256" key="1">
    <source>
        <dbReference type="SAM" id="MobiDB-lite"/>
    </source>
</evidence>
<organism evidence="3 4">
    <name type="scientific">Paracoccus caeni</name>
    <dbReference type="NCBI Taxonomy" id="657651"/>
    <lineage>
        <taxon>Bacteria</taxon>
        <taxon>Pseudomonadati</taxon>
        <taxon>Pseudomonadota</taxon>
        <taxon>Alphaproteobacteria</taxon>
        <taxon>Rhodobacterales</taxon>
        <taxon>Paracoccaceae</taxon>
        <taxon>Paracoccus</taxon>
    </lineage>
</organism>
<dbReference type="RefSeq" id="WP_200688256.1">
    <property type="nucleotide sequence ID" value="NZ_JAEPRQ010000007.1"/>
</dbReference>
<dbReference type="PROSITE" id="PS51257">
    <property type="entry name" value="PROKAR_LIPOPROTEIN"/>
    <property type="match status" value="1"/>
</dbReference>
<evidence type="ECO:0000313" key="3">
    <source>
        <dbReference type="EMBL" id="MBK4217474.1"/>
    </source>
</evidence>
<evidence type="ECO:0000256" key="2">
    <source>
        <dbReference type="SAM" id="SignalP"/>
    </source>
</evidence>
<comment type="caution">
    <text evidence="3">The sequence shown here is derived from an EMBL/GenBank/DDBJ whole genome shotgun (WGS) entry which is preliminary data.</text>
</comment>
<gene>
    <name evidence="3" type="ORF">JJJ17_16210</name>
</gene>
<sequence>MMSIRQKPVRAAFLAVALASATVLSACKEEGDAGADPAATTTDPAAESAPAPDAAAPATDPAPAGEAPSQ</sequence>
<reference evidence="3" key="1">
    <citation type="submission" date="2021-01" db="EMBL/GenBank/DDBJ databases">
        <title>Paracoccus amoyensis sp. nov., isolated from the surface seawater along the coast of Xiamen Island, China.</title>
        <authorList>
            <person name="Lyu L."/>
        </authorList>
    </citation>
    <scope>NUCLEOTIDE SEQUENCE</scope>
    <source>
        <strain evidence="3">MJ17</strain>
    </source>
</reference>
<feature type="signal peptide" evidence="2">
    <location>
        <begin position="1"/>
        <end position="25"/>
    </location>
</feature>
<dbReference type="Proteomes" id="UP000640485">
    <property type="component" value="Unassembled WGS sequence"/>
</dbReference>
<evidence type="ECO:0008006" key="5">
    <source>
        <dbReference type="Google" id="ProtNLM"/>
    </source>
</evidence>
<keyword evidence="2" id="KW-0732">Signal</keyword>
<dbReference type="AlphaFoldDB" id="A0A934SLW7"/>
<dbReference type="EMBL" id="JAEPRQ010000007">
    <property type="protein sequence ID" value="MBK4217474.1"/>
    <property type="molecule type" value="Genomic_DNA"/>
</dbReference>